<name>A0A1V6Q288_9EURO</name>
<dbReference type="Proteomes" id="UP000191672">
    <property type="component" value="Unassembled WGS sequence"/>
</dbReference>
<dbReference type="AlphaFoldDB" id="A0A1V6Q288"/>
<sequence>MTTHGDAEYGAIQKAIALCFIAAKLRHKGFVASYVQSSSSLAAFCRGISTRPKKEVSTRGTRYGSAYISAYLMAYLMAPSLIGGNPAAFLKEDTKRGHKRAQTLAPPNGTPGPNPFKLLLEDHLIRYTQGHRHQRH</sequence>
<evidence type="ECO:0000256" key="1">
    <source>
        <dbReference type="SAM" id="Phobius"/>
    </source>
</evidence>
<proteinExistence type="predicted"/>
<comment type="caution">
    <text evidence="2">The sequence shown here is derived from an EMBL/GenBank/DDBJ whole genome shotgun (WGS) entry which is preliminary data.</text>
</comment>
<keyword evidence="1" id="KW-0812">Transmembrane</keyword>
<keyword evidence="1" id="KW-0472">Membrane</keyword>
<feature type="transmembrane region" description="Helical" evidence="1">
    <location>
        <begin position="68"/>
        <end position="90"/>
    </location>
</feature>
<accession>A0A1V6Q288</accession>
<keyword evidence="1" id="KW-1133">Transmembrane helix</keyword>
<gene>
    <name evidence="2" type="ORF">PENANT_c017G04529</name>
</gene>
<organism evidence="2 3">
    <name type="scientific">Penicillium antarcticum</name>
    <dbReference type="NCBI Taxonomy" id="416450"/>
    <lineage>
        <taxon>Eukaryota</taxon>
        <taxon>Fungi</taxon>
        <taxon>Dikarya</taxon>
        <taxon>Ascomycota</taxon>
        <taxon>Pezizomycotina</taxon>
        <taxon>Eurotiomycetes</taxon>
        <taxon>Eurotiomycetidae</taxon>
        <taxon>Eurotiales</taxon>
        <taxon>Aspergillaceae</taxon>
        <taxon>Penicillium</taxon>
    </lineage>
</organism>
<dbReference type="EMBL" id="MDYN01000017">
    <property type="protein sequence ID" value="OQD83361.1"/>
    <property type="molecule type" value="Genomic_DNA"/>
</dbReference>
<evidence type="ECO:0000313" key="2">
    <source>
        <dbReference type="EMBL" id="OQD83361.1"/>
    </source>
</evidence>
<protein>
    <submittedName>
        <fullName evidence="2">Uncharacterized protein</fullName>
    </submittedName>
</protein>
<evidence type="ECO:0000313" key="3">
    <source>
        <dbReference type="Proteomes" id="UP000191672"/>
    </source>
</evidence>
<reference evidence="3" key="1">
    <citation type="journal article" date="2017" name="Nat. Microbiol.">
        <title>Global analysis of biosynthetic gene clusters reveals vast potential of secondary metabolite production in Penicillium species.</title>
        <authorList>
            <person name="Nielsen J.C."/>
            <person name="Grijseels S."/>
            <person name="Prigent S."/>
            <person name="Ji B."/>
            <person name="Dainat J."/>
            <person name="Nielsen K.F."/>
            <person name="Frisvad J.C."/>
            <person name="Workman M."/>
            <person name="Nielsen J."/>
        </authorList>
    </citation>
    <scope>NUCLEOTIDE SEQUENCE [LARGE SCALE GENOMIC DNA]</scope>
    <source>
        <strain evidence="3">IBT 31811</strain>
    </source>
</reference>
<keyword evidence="3" id="KW-1185">Reference proteome</keyword>